<evidence type="ECO:0000313" key="2">
    <source>
        <dbReference type="Proteomes" id="UP001241377"/>
    </source>
</evidence>
<reference evidence="1" key="1">
    <citation type="submission" date="2023-04" db="EMBL/GenBank/DDBJ databases">
        <title>Draft Genome sequencing of Naganishia species isolated from polar environments using Oxford Nanopore Technology.</title>
        <authorList>
            <person name="Leo P."/>
            <person name="Venkateswaran K."/>
        </authorList>
    </citation>
    <scope>NUCLEOTIDE SEQUENCE</scope>
    <source>
        <strain evidence="1">MNA-CCFEE 5261</strain>
    </source>
</reference>
<protein>
    <submittedName>
        <fullName evidence="1">Uncharacterized protein</fullName>
    </submittedName>
</protein>
<name>A0ACC2VPF8_9TREE</name>
<organism evidence="1 2">
    <name type="scientific">Naganishia cerealis</name>
    <dbReference type="NCBI Taxonomy" id="610337"/>
    <lineage>
        <taxon>Eukaryota</taxon>
        <taxon>Fungi</taxon>
        <taxon>Dikarya</taxon>
        <taxon>Basidiomycota</taxon>
        <taxon>Agaricomycotina</taxon>
        <taxon>Tremellomycetes</taxon>
        <taxon>Filobasidiales</taxon>
        <taxon>Filobasidiaceae</taxon>
        <taxon>Naganishia</taxon>
    </lineage>
</organism>
<keyword evidence="2" id="KW-1185">Reference proteome</keyword>
<comment type="caution">
    <text evidence="1">The sequence shown here is derived from an EMBL/GenBank/DDBJ whole genome shotgun (WGS) entry which is preliminary data.</text>
</comment>
<proteinExistence type="predicted"/>
<dbReference type="Proteomes" id="UP001241377">
    <property type="component" value="Unassembled WGS sequence"/>
</dbReference>
<dbReference type="EMBL" id="JASBWR010000059">
    <property type="protein sequence ID" value="KAJ9101288.1"/>
    <property type="molecule type" value="Genomic_DNA"/>
</dbReference>
<accession>A0ACC2VPF8</accession>
<gene>
    <name evidence="1" type="ORF">QFC19_005258</name>
</gene>
<sequence length="424" mass="47941">MSLALPVCIPSITESLSNTVEISTPITSFKAIKEAFYYLDHGIDLYDGGIVHHPPLLVVLLSLVNDYVPSALTQLAFSVIYTAIDLWITNRLILLNRWYNAREKENYEKKSKDKSKLKDETTLDRSFDGVADYMIASVFLFNPLLLLTTLSFSTINFTFLFVIEAVSQITLNRNYARAVIALALATYLSWSPVFLIVPLLALGHSEKVAPLAELYAQGSGIFITLCGLLLLTSFALTASFGFVEQCYGTIIFFLKIVPNVGLWWYIFTEMFNFFTPFYLGVFNLYSAIFIVPISVRFFRRGGSGDPFLAYWLSYLWLSFTKSYPGIADLGLMLSILPIFYNTALPHCKFLVVTALTLIVCLVLSPIFYHCWIVLGNGNSNFFYSMNLVWGAVHVLVFMDLTWGRLTYDYLLKNGEGDEPRLTQI</sequence>
<evidence type="ECO:0000313" key="1">
    <source>
        <dbReference type="EMBL" id="KAJ9101288.1"/>
    </source>
</evidence>